<feature type="transmembrane region" description="Helical" evidence="7">
    <location>
        <begin position="162"/>
        <end position="182"/>
    </location>
</feature>
<feature type="transmembrane region" description="Helical" evidence="7">
    <location>
        <begin position="261"/>
        <end position="282"/>
    </location>
</feature>
<evidence type="ECO:0000256" key="2">
    <source>
        <dbReference type="ARBA" id="ARBA00007543"/>
    </source>
</evidence>
<dbReference type="EMBL" id="BJYG01000058">
    <property type="protein sequence ID" value="GEN64874.1"/>
    <property type="molecule type" value="Genomic_DNA"/>
</dbReference>
<keyword evidence="6 7" id="KW-0472">Membrane</keyword>
<feature type="transmembrane region" description="Helical" evidence="7">
    <location>
        <begin position="77"/>
        <end position="98"/>
    </location>
</feature>
<keyword evidence="3" id="KW-1003">Cell membrane</keyword>
<feature type="transmembrane region" description="Helical" evidence="7">
    <location>
        <begin position="118"/>
        <end position="142"/>
    </location>
</feature>
<feature type="transmembrane region" description="Helical" evidence="7">
    <location>
        <begin position="302"/>
        <end position="325"/>
    </location>
</feature>
<dbReference type="PANTHER" id="PTHR43141">
    <property type="entry name" value="CYTOCHROME BD2 SUBUNIT II"/>
    <property type="match status" value="1"/>
</dbReference>
<name>A0A511XPP4_9PROT</name>
<feature type="transmembrane region" description="Helical" evidence="7">
    <location>
        <begin position="225"/>
        <end position="249"/>
    </location>
</feature>
<proteinExistence type="inferred from homology"/>
<keyword evidence="5 7" id="KW-1133">Transmembrane helix</keyword>
<dbReference type="NCBIfam" id="TIGR00203">
    <property type="entry name" value="cydB"/>
    <property type="match status" value="1"/>
</dbReference>
<accession>A0A511XPP4</accession>
<protein>
    <submittedName>
        <fullName evidence="8">Ubiquinol oxidase subunit II, cyanide insensitive</fullName>
    </submittedName>
</protein>
<comment type="similarity">
    <text evidence="2">Belongs to the cytochrome ubiquinol oxidase subunit 2 family.</text>
</comment>
<gene>
    <name evidence="8" type="ORF">AOE01nite_30980</name>
</gene>
<evidence type="ECO:0000256" key="1">
    <source>
        <dbReference type="ARBA" id="ARBA00004651"/>
    </source>
</evidence>
<evidence type="ECO:0000256" key="4">
    <source>
        <dbReference type="ARBA" id="ARBA00022692"/>
    </source>
</evidence>
<evidence type="ECO:0000313" key="9">
    <source>
        <dbReference type="Proteomes" id="UP000321746"/>
    </source>
</evidence>
<evidence type="ECO:0000313" key="8">
    <source>
        <dbReference type="EMBL" id="GEN64874.1"/>
    </source>
</evidence>
<feature type="transmembrane region" description="Helical" evidence="7">
    <location>
        <begin position="194"/>
        <end position="213"/>
    </location>
</feature>
<dbReference type="GO" id="GO:0019646">
    <property type="term" value="P:aerobic electron transport chain"/>
    <property type="evidence" value="ECO:0007669"/>
    <property type="project" value="TreeGrafter"/>
</dbReference>
<feature type="transmembrane region" description="Helical" evidence="7">
    <location>
        <begin position="7"/>
        <end position="25"/>
    </location>
</feature>
<dbReference type="GO" id="GO:0070069">
    <property type="term" value="C:cytochrome complex"/>
    <property type="evidence" value="ECO:0007669"/>
    <property type="project" value="TreeGrafter"/>
</dbReference>
<dbReference type="PANTHER" id="PTHR43141:SF4">
    <property type="entry name" value="CYTOCHROME BD2 SUBUNIT II"/>
    <property type="match status" value="1"/>
</dbReference>
<dbReference type="Pfam" id="PF02322">
    <property type="entry name" value="Cyt_bd_oxida_II"/>
    <property type="match status" value="1"/>
</dbReference>
<evidence type="ECO:0000256" key="6">
    <source>
        <dbReference type="ARBA" id="ARBA00023136"/>
    </source>
</evidence>
<evidence type="ECO:0000256" key="7">
    <source>
        <dbReference type="SAM" id="Phobius"/>
    </source>
</evidence>
<evidence type="ECO:0000256" key="3">
    <source>
        <dbReference type="ARBA" id="ARBA00022475"/>
    </source>
</evidence>
<sequence length="335" mass="36423">MAYDFDLTIVWAFIIAFAICAYVVMDGFDLGIGILFPAFQVGEERDQAMNAIAPVWDGNETWLVLGAGGLFAAFPTAYAIILPATYPLMIAMLLGLVFRGVAFEFRWRDPRHRPVWDVAFAVGSLIAAMAQGTTLGALLQGIVVRNGAYGGGWLDWLSPFSLLTGLALVIGYALLGSTWLLWKTEGSTHDHARRLATYAGGGTLVALAAVSAATPFLHNAYWQRWFALPGVLLTAQVPLLVAIVAGLFVAAIRRGRHRAPFLLALAVFFLGFIGLGISMYPYVIPPTITIWDAAAPRDSQVFMLVGTAIIIPIILVYTGWAYWVFRGKVDAHGYH</sequence>
<dbReference type="AlphaFoldDB" id="A0A511XPP4"/>
<dbReference type="InterPro" id="IPR003317">
    <property type="entry name" value="Cyt-d_oxidase_su2"/>
</dbReference>
<dbReference type="GO" id="GO:0016682">
    <property type="term" value="F:oxidoreductase activity, acting on diphenols and related substances as donors, oxygen as acceptor"/>
    <property type="evidence" value="ECO:0007669"/>
    <property type="project" value="TreeGrafter"/>
</dbReference>
<keyword evidence="4 7" id="KW-0812">Transmembrane</keyword>
<comment type="caution">
    <text evidence="8">The sequence shown here is derived from an EMBL/GenBank/DDBJ whole genome shotgun (WGS) entry which is preliminary data.</text>
</comment>
<dbReference type="OrthoDB" id="9776710at2"/>
<evidence type="ECO:0000256" key="5">
    <source>
        <dbReference type="ARBA" id="ARBA00022989"/>
    </source>
</evidence>
<organism evidence="8 9">
    <name type="scientific">Acetobacter oeni</name>
    <dbReference type="NCBI Taxonomy" id="304077"/>
    <lineage>
        <taxon>Bacteria</taxon>
        <taxon>Pseudomonadati</taxon>
        <taxon>Pseudomonadota</taxon>
        <taxon>Alphaproteobacteria</taxon>
        <taxon>Acetobacterales</taxon>
        <taxon>Acetobacteraceae</taxon>
        <taxon>Acetobacter</taxon>
    </lineage>
</organism>
<dbReference type="GO" id="GO:0009055">
    <property type="term" value="F:electron transfer activity"/>
    <property type="evidence" value="ECO:0007669"/>
    <property type="project" value="TreeGrafter"/>
</dbReference>
<comment type="subcellular location">
    <subcellularLocation>
        <location evidence="1">Cell membrane</location>
        <topology evidence="1">Multi-pass membrane protein</topology>
    </subcellularLocation>
</comment>
<reference evidence="8 9" key="1">
    <citation type="submission" date="2019-07" db="EMBL/GenBank/DDBJ databases">
        <title>Whole genome shotgun sequence of Acetobacter oeni NBRC 105207.</title>
        <authorList>
            <person name="Hosoyama A."/>
            <person name="Uohara A."/>
            <person name="Ohji S."/>
            <person name="Ichikawa N."/>
        </authorList>
    </citation>
    <scope>NUCLEOTIDE SEQUENCE [LARGE SCALE GENOMIC DNA]</scope>
    <source>
        <strain evidence="8 9">NBRC 105207</strain>
    </source>
</reference>
<dbReference type="RefSeq" id="WP_146892152.1">
    <property type="nucleotide sequence ID" value="NZ_BJYG01000058.1"/>
</dbReference>
<dbReference type="GO" id="GO:0005886">
    <property type="term" value="C:plasma membrane"/>
    <property type="evidence" value="ECO:0007669"/>
    <property type="project" value="UniProtKB-SubCell"/>
</dbReference>
<keyword evidence="9" id="KW-1185">Reference proteome</keyword>
<dbReference type="Proteomes" id="UP000321746">
    <property type="component" value="Unassembled WGS sequence"/>
</dbReference>